<dbReference type="Proteomes" id="UP001178507">
    <property type="component" value="Unassembled WGS sequence"/>
</dbReference>
<organism evidence="1 2">
    <name type="scientific">Effrenium voratum</name>
    <dbReference type="NCBI Taxonomy" id="2562239"/>
    <lineage>
        <taxon>Eukaryota</taxon>
        <taxon>Sar</taxon>
        <taxon>Alveolata</taxon>
        <taxon>Dinophyceae</taxon>
        <taxon>Suessiales</taxon>
        <taxon>Symbiodiniaceae</taxon>
        <taxon>Effrenium</taxon>
    </lineage>
</organism>
<keyword evidence="2" id="KW-1185">Reference proteome</keyword>
<proteinExistence type="predicted"/>
<comment type="caution">
    <text evidence="1">The sequence shown here is derived from an EMBL/GenBank/DDBJ whole genome shotgun (WGS) entry which is preliminary data.</text>
</comment>
<gene>
    <name evidence="1" type="ORF">EVOR1521_LOCUS31390</name>
</gene>
<evidence type="ECO:0000313" key="2">
    <source>
        <dbReference type="Proteomes" id="UP001178507"/>
    </source>
</evidence>
<accession>A0AA36NKB1</accession>
<name>A0AA36NKB1_9DINO</name>
<protein>
    <submittedName>
        <fullName evidence="1">Uncharacterized protein</fullName>
    </submittedName>
</protein>
<dbReference type="EMBL" id="CAUJNA010003827">
    <property type="protein sequence ID" value="CAJ1410599.1"/>
    <property type="molecule type" value="Genomic_DNA"/>
</dbReference>
<dbReference type="AlphaFoldDB" id="A0AA36NKB1"/>
<reference evidence="1" key="1">
    <citation type="submission" date="2023-08" db="EMBL/GenBank/DDBJ databases">
        <authorList>
            <person name="Chen Y."/>
            <person name="Shah S."/>
            <person name="Dougan E. K."/>
            <person name="Thang M."/>
            <person name="Chan C."/>
        </authorList>
    </citation>
    <scope>NUCLEOTIDE SEQUENCE</scope>
</reference>
<evidence type="ECO:0000313" key="1">
    <source>
        <dbReference type="EMBL" id="CAJ1410599.1"/>
    </source>
</evidence>
<sequence>MGVTEYAVGRILRSPVQRQHRGGLYVARSCKEAITATFSLPENSKQLLAPRVLLRCYVMGPTLEYPGKLAVSALMPLSAEPLADVLDGATYAARCRRFRRPRSQAWRAAAAVPAPVPEATAAQLVAAAAEAAARAAR</sequence>